<proteinExistence type="predicted"/>
<dbReference type="AlphaFoldDB" id="A0A2U1SMZ2"/>
<evidence type="ECO:0000313" key="2">
    <source>
        <dbReference type="Proteomes" id="UP000245137"/>
    </source>
</evidence>
<comment type="caution">
    <text evidence="1">The sequence shown here is derived from an EMBL/GenBank/DDBJ whole genome shotgun (WGS) entry which is preliminary data.</text>
</comment>
<gene>
    <name evidence="1" type="ORF">C5689_15325</name>
</gene>
<sequence>MKMSKVLFIDTKTELTLAPGATVHGWWNNASPFNAVWDAQAVPFATGSTATGFNQDTSLEVTRVWRHFTVTEIKPNPQSQTVDTKDETEIHYEIKNIGNSVAKFHVVLSAIYE</sequence>
<accession>A0A2U1SMZ2</accession>
<name>A0A2U1SMZ2_METSR</name>
<evidence type="ECO:0000313" key="1">
    <source>
        <dbReference type="EMBL" id="PWB92965.1"/>
    </source>
</evidence>
<organism evidence="1 2">
    <name type="scientific">Methylosinus sporium</name>
    <dbReference type="NCBI Taxonomy" id="428"/>
    <lineage>
        <taxon>Bacteria</taxon>
        <taxon>Pseudomonadati</taxon>
        <taxon>Pseudomonadota</taxon>
        <taxon>Alphaproteobacteria</taxon>
        <taxon>Hyphomicrobiales</taxon>
        <taxon>Methylocystaceae</taxon>
        <taxon>Methylosinus</taxon>
    </lineage>
</organism>
<dbReference type="Proteomes" id="UP000245137">
    <property type="component" value="Unassembled WGS sequence"/>
</dbReference>
<protein>
    <submittedName>
        <fullName evidence="1">Uncharacterized protein</fullName>
    </submittedName>
</protein>
<keyword evidence="2" id="KW-1185">Reference proteome</keyword>
<dbReference type="EMBL" id="PUIV01000031">
    <property type="protein sequence ID" value="PWB92965.1"/>
    <property type="molecule type" value="Genomic_DNA"/>
</dbReference>
<reference evidence="1 2" key="1">
    <citation type="journal article" date="2018" name="Appl. Microbiol. Biotechnol.">
        <title>Co-cultivation of the strictly anaerobic methanogen Methanosarcina barkeri with aerobic methanotrophs in an oxygen-limited membrane bioreactor.</title>
        <authorList>
            <person name="In 't Zandt M.H."/>
            <person name="van den Bosch T.J.M."/>
            <person name="Rijkers R."/>
            <person name="van Kessel M.A.H.J."/>
            <person name="Jetten M.S.M."/>
            <person name="Welte C.U."/>
        </authorList>
    </citation>
    <scope>NUCLEOTIDE SEQUENCE [LARGE SCALE GENOMIC DNA]</scope>
    <source>
        <strain evidence="1 2">DSM 17706</strain>
    </source>
</reference>